<dbReference type="OrthoDB" id="137613at2"/>
<evidence type="ECO:0000256" key="2">
    <source>
        <dbReference type="ARBA" id="ARBA00009523"/>
    </source>
</evidence>
<comment type="subcellular location">
    <subcellularLocation>
        <location evidence="1">Membrane</location>
        <topology evidence="1">Multi-pass membrane protein</topology>
    </subcellularLocation>
</comment>
<evidence type="ECO:0000256" key="1">
    <source>
        <dbReference type="ARBA" id="ARBA00004141"/>
    </source>
</evidence>
<dbReference type="Gene3D" id="1.20.1740.10">
    <property type="entry name" value="Amino acid/polyamine transporter I"/>
    <property type="match status" value="1"/>
</dbReference>
<dbReference type="PIRSF" id="PIRSF006060">
    <property type="entry name" value="AA_transporter"/>
    <property type="match status" value="1"/>
</dbReference>
<feature type="transmembrane region" description="Helical" evidence="7">
    <location>
        <begin position="385"/>
        <end position="407"/>
    </location>
</feature>
<keyword evidence="5 7" id="KW-0472">Membrane</keyword>
<dbReference type="InterPro" id="IPR050367">
    <property type="entry name" value="APC_superfamily"/>
</dbReference>
<keyword evidence="10" id="KW-1185">Reference proteome</keyword>
<dbReference type="RefSeq" id="WP_090514724.1">
    <property type="nucleotide sequence ID" value="NZ_CWKH01000001.1"/>
</dbReference>
<keyword evidence="4 7" id="KW-1133">Transmembrane helix</keyword>
<dbReference type="GO" id="GO:0016020">
    <property type="term" value="C:membrane"/>
    <property type="evidence" value="ECO:0007669"/>
    <property type="project" value="UniProtKB-SubCell"/>
</dbReference>
<evidence type="ECO:0000256" key="6">
    <source>
        <dbReference type="SAM" id="MobiDB-lite"/>
    </source>
</evidence>
<keyword evidence="3 7" id="KW-0812">Transmembrane</keyword>
<evidence type="ECO:0000256" key="7">
    <source>
        <dbReference type="SAM" id="Phobius"/>
    </source>
</evidence>
<dbReference type="Pfam" id="PF00324">
    <property type="entry name" value="AA_permease"/>
    <property type="match status" value="1"/>
</dbReference>
<feature type="region of interest" description="Disordered" evidence="6">
    <location>
        <begin position="1"/>
        <end position="24"/>
    </location>
</feature>
<dbReference type="STRING" id="146018.BN2156_02807"/>
<proteinExistence type="inferred from homology"/>
<feature type="transmembrane region" description="Helical" evidence="7">
    <location>
        <begin position="28"/>
        <end position="51"/>
    </location>
</feature>
<protein>
    <submittedName>
        <fullName evidence="9">Amino acid permease</fullName>
    </submittedName>
</protein>
<evidence type="ECO:0000256" key="4">
    <source>
        <dbReference type="ARBA" id="ARBA00022989"/>
    </source>
</evidence>
<dbReference type="PANTHER" id="PTHR42770:SF16">
    <property type="entry name" value="AMINO ACID PERMEASE"/>
    <property type="match status" value="1"/>
</dbReference>
<feature type="transmembrane region" description="Helical" evidence="7">
    <location>
        <begin position="145"/>
        <end position="163"/>
    </location>
</feature>
<feature type="transmembrane region" description="Helical" evidence="7">
    <location>
        <begin position="172"/>
        <end position="193"/>
    </location>
</feature>
<organism evidence="9 10">
    <name type="scientific">Mycolicibacterium neworleansense</name>
    <dbReference type="NCBI Taxonomy" id="146018"/>
    <lineage>
        <taxon>Bacteria</taxon>
        <taxon>Bacillati</taxon>
        <taxon>Actinomycetota</taxon>
        <taxon>Actinomycetes</taxon>
        <taxon>Mycobacteriales</taxon>
        <taxon>Mycobacteriaceae</taxon>
        <taxon>Mycolicibacterium</taxon>
    </lineage>
</organism>
<dbReference type="GO" id="GO:0055085">
    <property type="term" value="P:transmembrane transport"/>
    <property type="evidence" value="ECO:0007669"/>
    <property type="project" value="InterPro"/>
</dbReference>
<dbReference type="InterPro" id="IPR004841">
    <property type="entry name" value="AA-permease/SLC12A_dom"/>
</dbReference>
<feature type="transmembrane region" description="Helical" evidence="7">
    <location>
        <begin position="105"/>
        <end position="125"/>
    </location>
</feature>
<feature type="transmembrane region" description="Helical" evidence="7">
    <location>
        <begin position="306"/>
        <end position="331"/>
    </location>
</feature>
<feature type="domain" description="Amino acid permease/ SLC12A" evidence="8">
    <location>
        <begin position="58"/>
        <end position="433"/>
    </location>
</feature>
<dbReference type="AlphaFoldDB" id="A0A0H5RPR4"/>
<gene>
    <name evidence="9" type="ORF">BN2156_02807</name>
</gene>
<feature type="transmembrane region" description="Helical" evidence="7">
    <location>
        <begin position="447"/>
        <end position="465"/>
    </location>
</feature>
<feature type="transmembrane region" description="Helical" evidence="7">
    <location>
        <begin position="248"/>
        <end position="268"/>
    </location>
</feature>
<dbReference type="EMBL" id="CWKH01000001">
    <property type="protein sequence ID" value="CRZ15943.1"/>
    <property type="molecule type" value="Genomic_DNA"/>
</dbReference>
<sequence>MTEVVNAGQKPAPDTSSDGRPPKLRGHLGVPAIVLMVVAASAPLSTIGGNVPIAMALGNTTGIPVAFIVAGVIFGLFAASFVAMSKYVTDAGAFYAYIRESLGRAAGTGAAVLALPAYMATLIAVAAYDGVILNELITRFGGPDLPWWLLTGLVLAAVAWLGYRDIDLSAKVLGVFLVSEVAILMVVDLVIVVRGGEHGLTGDSFTPQGIAGGFGIALLYALWGFVGVEATAVFRDEAKDPDRTVPRATYWAVGIVAVFYAFTSWALVEGNGGHDAIQLATDDPDNFMVNTAGKYLGMVGRDLNTILWSVSVFACALAFHNIASRYAFVLGQSGVFSKKIGKVHERHGSPSNASLVITVASFVVMGICAALQLDPVLQIFGPGGGLGILALALLWLLTTISVVIFFVRRGNSTGKVVLASFATLALAAALVLVVSNLTLVVGGTPTLAAIFGVMPLVFFATGMLLSRRSSGELASISSVG</sequence>
<dbReference type="PANTHER" id="PTHR42770">
    <property type="entry name" value="AMINO ACID TRANSPORTER-RELATED"/>
    <property type="match status" value="1"/>
</dbReference>
<name>A0A0H5RPR4_9MYCO</name>
<dbReference type="Proteomes" id="UP000199147">
    <property type="component" value="Unassembled WGS sequence"/>
</dbReference>
<reference evidence="10" key="1">
    <citation type="submission" date="2015-07" db="EMBL/GenBank/DDBJ databases">
        <authorList>
            <person name="Urmite Genomes"/>
        </authorList>
    </citation>
    <scope>NUCLEOTIDE SEQUENCE [LARGE SCALE GENOMIC DNA]</scope>
    <source>
        <strain evidence="10">type strain: ATCC 49404</strain>
    </source>
</reference>
<comment type="similarity">
    <text evidence="2">Belongs to the amino acid-polyamine-organocation (APC) superfamily.</text>
</comment>
<feature type="transmembrane region" description="Helical" evidence="7">
    <location>
        <begin position="205"/>
        <end position="228"/>
    </location>
</feature>
<feature type="transmembrane region" description="Helical" evidence="7">
    <location>
        <begin position="63"/>
        <end position="84"/>
    </location>
</feature>
<accession>A0A0H5RPR4</accession>
<evidence type="ECO:0000256" key="3">
    <source>
        <dbReference type="ARBA" id="ARBA00022692"/>
    </source>
</evidence>
<evidence type="ECO:0000259" key="8">
    <source>
        <dbReference type="Pfam" id="PF00324"/>
    </source>
</evidence>
<evidence type="ECO:0000313" key="10">
    <source>
        <dbReference type="Proteomes" id="UP000199147"/>
    </source>
</evidence>
<evidence type="ECO:0000313" key="9">
    <source>
        <dbReference type="EMBL" id="CRZ15943.1"/>
    </source>
</evidence>
<feature type="transmembrane region" description="Helical" evidence="7">
    <location>
        <begin position="352"/>
        <end position="373"/>
    </location>
</feature>
<feature type="transmembrane region" description="Helical" evidence="7">
    <location>
        <begin position="416"/>
        <end position="441"/>
    </location>
</feature>
<evidence type="ECO:0000256" key="5">
    <source>
        <dbReference type="ARBA" id="ARBA00023136"/>
    </source>
</evidence>